<feature type="region of interest" description="Disordered" evidence="2">
    <location>
        <begin position="542"/>
        <end position="661"/>
    </location>
</feature>
<dbReference type="Gene3D" id="2.40.50.140">
    <property type="entry name" value="Nucleic acid-binding proteins"/>
    <property type="match status" value="1"/>
</dbReference>
<dbReference type="Pfam" id="PF09329">
    <property type="entry name" value="zf-primase"/>
    <property type="match status" value="1"/>
</dbReference>
<feature type="region of interest" description="Disordered" evidence="2">
    <location>
        <begin position="28"/>
        <end position="99"/>
    </location>
</feature>
<evidence type="ECO:0000313" key="5">
    <source>
        <dbReference type="Proteomes" id="UP000294933"/>
    </source>
</evidence>
<feature type="compositionally biased region" description="Polar residues" evidence="2">
    <location>
        <begin position="441"/>
        <end position="450"/>
    </location>
</feature>
<dbReference type="GO" id="GO:0043596">
    <property type="term" value="C:nuclear replication fork"/>
    <property type="evidence" value="ECO:0007669"/>
    <property type="project" value="TreeGrafter"/>
</dbReference>
<dbReference type="PANTHER" id="PTHR13454">
    <property type="entry name" value="PROTEIN MCM10 HOMOLOG"/>
    <property type="match status" value="1"/>
</dbReference>
<feature type="compositionally biased region" description="Basic and acidic residues" evidence="2">
    <location>
        <begin position="676"/>
        <end position="690"/>
    </location>
</feature>
<dbReference type="GO" id="GO:0006270">
    <property type="term" value="P:DNA replication initiation"/>
    <property type="evidence" value="ECO:0007669"/>
    <property type="project" value="InterPro"/>
</dbReference>
<feature type="region of interest" description="Disordered" evidence="2">
    <location>
        <begin position="441"/>
        <end position="476"/>
    </location>
</feature>
<dbReference type="InterPro" id="IPR015408">
    <property type="entry name" value="Znf_Mcm10/DnaG"/>
</dbReference>
<feature type="region of interest" description="Disordered" evidence="2">
    <location>
        <begin position="675"/>
        <end position="705"/>
    </location>
</feature>
<feature type="compositionally biased region" description="Polar residues" evidence="2">
    <location>
        <begin position="89"/>
        <end position="99"/>
    </location>
</feature>
<feature type="compositionally biased region" description="Basic residues" evidence="2">
    <location>
        <begin position="56"/>
        <end position="65"/>
    </location>
</feature>
<protein>
    <recommendedName>
        <fullName evidence="3">Zinc finger Mcm10/DnaG-type domain-containing protein</fullName>
    </recommendedName>
</protein>
<dbReference type="Proteomes" id="UP000294933">
    <property type="component" value="Unassembled WGS sequence"/>
</dbReference>
<gene>
    <name evidence="4" type="ORF">BD410DRAFT_763043</name>
</gene>
<evidence type="ECO:0000256" key="1">
    <source>
        <dbReference type="ARBA" id="ARBA00009679"/>
    </source>
</evidence>
<evidence type="ECO:0000259" key="3">
    <source>
        <dbReference type="Pfam" id="PF09329"/>
    </source>
</evidence>
<dbReference type="EMBL" id="ML170160">
    <property type="protein sequence ID" value="TDL26871.1"/>
    <property type="molecule type" value="Genomic_DNA"/>
</dbReference>
<proteinExistence type="inferred from homology"/>
<dbReference type="AlphaFoldDB" id="A0A4Y7QHZ3"/>
<comment type="similarity">
    <text evidence="1">Belongs to the MCM10 family.</text>
</comment>
<feature type="region of interest" description="Disordered" evidence="2">
    <location>
        <begin position="239"/>
        <end position="279"/>
    </location>
</feature>
<reference evidence="4 5" key="1">
    <citation type="submission" date="2018-06" db="EMBL/GenBank/DDBJ databases">
        <title>A transcriptomic atlas of mushroom development highlights an independent origin of complex multicellularity.</title>
        <authorList>
            <consortium name="DOE Joint Genome Institute"/>
            <person name="Krizsan K."/>
            <person name="Almasi E."/>
            <person name="Merenyi Z."/>
            <person name="Sahu N."/>
            <person name="Viragh M."/>
            <person name="Koszo T."/>
            <person name="Mondo S."/>
            <person name="Kiss B."/>
            <person name="Balint B."/>
            <person name="Kues U."/>
            <person name="Barry K."/>
            <person name="Hegedus J.C."/>
            <person name="Henrissat B."/>
            <person name="Johnson J."/>
            <person name="Lipzen A."/>
            <person name="Ohm R."/>
            <person name="Nagy I."/>
            <person name="Pangilinan J."/>
            <person name="Yan J."/>
            <person name="Xiong Y."/>
            <person name="Grigoriev I.V."/>
            <person name="Hibbett D.S."/>
            <person name="Nagy L.G."/>
        </authorList>
    </citation>
    <scope>NUCLEOTIDE SEQUENCE [LARGE SCALE GENOMIC DNA]</scope>
    <source>
        <strain evidence="4 5">SZMC22713</strain>
    </source>
</reference>
<accession>A0A4Y7QHZ3</accession>
<keyword evidence="5" id="KW-1185">Reference proteome</keyword>
<name>A0A4Y7QHZ3_9AGAM</name>
<dbReference type="STRING" id="50990.A0A4Y7QHZ3"/>
<dbReference type="PANTHER" id="PTHR13454:SF11">
    <property type="entry name" value="PROTEIN MCM10 HOMOLOG"/>
    <property type="match status" value="1"/>
</dbReference>
<evidence type="ECO:0000256" key="2">
    <source>
        <dbReference type="SAM" id="MobiDB-lite"/>
    </source>
</evidence>
<dbReference type="GO" id="GO:0003697">
    <property type="term" value="F:single-stranded DNA binding"/>
    <property type="evidence" value="ECO:0007669"/>
    <property type="project" value="InterPro"/>
</dbReference>
<feature type="compositionally biased region" description="Acidic residues" evidence="2">
    <location>
        <begin position="691"/>
        <end position="705"/>
    </location>
</feature>
<dbReference type="InterPro" id="IPR012340">
    <property type="entry name" value="NA-bd_OB-fold"/>
</dbReference>
<dbReference type="GO" id="GO:0003688">
    <property type="term" value="F:DNA replication origin binding"/>
    <property type="evidence" value="ECO:0007669"/>
    <property type="project" value="TreeGrafter"/>
</dbReference>
<dbReference type="VEuPathDB" id="FungiDB:BD410DRAFT_763043"/>
<feature type="compositionally biased region" description="Basic and acidic residues" evidence="2">
    <location>
        <begin position="547"/>
        <end position="561"/>
    </location>
</feature>
<sequence length="705" mass="76576">MEATAVNPVTGPTQDEIRRQIELLQAQLNHAPAAPLSPPSRKQNIAKVLAPSTPSPKKRKVHHDHMSKPLVVKRSSTATKKPLPAKQEPAQTAAPTPSTFLSGLGAVNARGKGEEVVIPRSTAFSQKAATPVELAHQPLAPERDDRLALVEDLEPGPYDHKPPFDDPNFEKLEPNSGIHLKTRNIPHEDLQEHLRGRFFLSPSRLYSVIRLSPNKQAYDVPVAGDWVTIAVVAERGPIKITNGGSSTRDDEDDEKPPGPNSKKPKALDPKPRKPTGKKYMHLKLVDFGRRSRTSSTSKATIKGDALLSLLLFESDTFDRITAPDGSVKKLYRGGSRGAFEELSKLKEGSVIALLNPKVLRPFQNKSSDTPHPVTNILALTPESAQSIEIIGMSRDLGMCAVLKRDGKACGGWCDKRISEVCDYHVQTAVQSRRAARPEFSIGTSGMSTTAAGKRKDYDPARQWGLKPEEKPGGSRETYVLSGHVVSSRGPDYVHEKIGREGQAKAKRKLDQVETERTLQQLLSSNGGQDNAAEAVKRARLAIQSKKASAEERSKGKRKDNSDADLTPDNEPGEQTRRAYPAEIVKKLGFDPTLKAGQKRLDTKSGASRKLGVLRGDVHLGPPPGPRIRSGVIAPECRKDSPTESFIDSGAHPTDNLSDDDLEVAERAAFGNVVLPARRESGAVPDVKTEGGDDDGDSDLEIESPP</sequence>
<organism evidence="4 5">
    <name type="scientific">Rickenella mellea</name>
    <dbReference type="NCBI Taxonomy" id="50990"/>
    <lineage>
        <taxon>Eukaryota</taxon>
        <taxon>Fungi</taxon>
        <taxon>Dikarya</taxon>
        <taxon>Basidiomycota</taxon>
        <taxon>Agaricomycotina</taxon>
        <taxon>Agaricomycetes</taxon>
        <taxon>Hymenochaetales</taxon>
        <taxon>Rickenellaceae</taxon>
        <taxon>Rickenella</taxon>
    </lineage>
</organism>
<evidence type="ECO:0000313" key="4">
    <source>
        <dbReference type="EMBL" id="TDL26871.1"/>
    </source>
</evidence>
<dbReference type="OrthoDB" id="202825at2759"/>
<feature type="domain" description="Zinc finger Mcm10/DnaG-type" evidence="3">
    <location>
        <begin position="391"/>
        <end position="436"/>
    </location>
</feature>
<dbReference type="InterPro" id="IPR040184">
    <property type="entry name" value="Mcm10"/>
</dbReference>